<protein>
    <submittedName>
        <fullName evidence="2">Uncharacterized protein</fullName>
    </submittedName>
</protein>
<comment type="caution">
    <text evidence="2">The sequence shown here is derived from an EMBL/GenBank/DDBJ whole genome shotgun (WGS) entry which is preliminary data.</text>
</comment>
<keyword evidence="1" id="KW-0732">Signal</keyword>
<keyword evidence="3" id="KW-1185">Reference proteome</keyword>
<name>A0ABW8L6Q2_9GAMM</name>
<dbReference type="EMBL" id="JBJDOT010000070">
    <property type="protein sequence ID" value="MFK3866830.1"/>
    <property type="molecule type" value="Genomic_DNA"/>
</dbReference>
<proteinExistence type="predicted"/>
<feature type="signal peptide" evidence="1">
    <location>
        <begin position="1"/>
        <end position="22"/>
    </location>
</feature>
<evidence type="ECO:0000313" key="2">
    <source>
        <dbReference type="EMBL" id="MFK3866830.1"/>
    </source>
</evidence>
<evidence type="ECO:0000256" key="1">
    <source>
        <dbReference type="SAM" id="SignalP"/>
    </source>
</evidence>
<sequence>MKNNIKNLVLSTAAIMSTSVFAVDPDWNTNPFLEEETKQSKGVQIYSFSEKPNEFTKSAQDQDYVKLANETNTLGYSLVHSTQIRNFDKLVAEYKDADKEFQRSLKSEIMRINSFSSKSQSGIEQDISMQSTVNTARLDSVLNRKFVTIHKSIGGNFVPGKGWDQLSKIVKSPTLGTVIIDIVNLESGITLYMDADAINYYVNDNQGILYVLQDENGQAETTLTWADEKNSYTIQLDRNVNIPSIKTEFEQLITSISENLVRMEALDR</sequence>
<reference evidence="2 3" key="1">
    <citation type="submission" date="2024-11" db="EMBL/GenBank/DDBJ databases">
        <title>The Natural Products Discovery Center: Release of the First 8490 Sequenced Strains for Exploring Actinobacteria Biosynthetic Diversity.</title>
        <authorList>
            <person name="Kalkreuter E."/>
            <person name="Kautsar S.A."/>
            <person name="Yang D."/>
            <person name="Bader C.D."/>
            <person name="Teijaro C.N."/>
            <person name="Fluegel L."/>
            <person name="Davis C.M."/>
            <person name="Simpson J.R."/>
            <person name="Lauterbach L."/>
            <person name="Steele A.D."/>
            <person name="Gui C."/>
            <person name="Meng S."/>
            <person name="Li G."/>
            <person name="Viehrig K."/>
            <person name="Ye F."/>
            <person name="Su P."/>
            <person name="Kiefer A.F."/>
            <person name="Nichols A."/>
            <person name="Cepeda A.J."/>
            <person name="Yan W."/>
            <person name="Fan B."/>
            <person name="Jiang Y."/>
            <person name="Adhikari A."/>
            <person name="Zheng C.-J."/>
            <person name="Schuster L."/>
            <person name="Cowan T.M."/>
            <person name="Smanski M.J."/>
            <person name="Chevrette M.G."/>
            <person name="De Carvalho L.P.S."/>
            <person name="Shen B."/>
        </authorList>
    </citation>
    <scope>NUCLEOTIDE SEQUENCE [LARGE SCALE GENOMIC DNA]</scope>
    <source>
        <strain evidence="2 3">NPDC078403</strain>
    </source>
</reference>
<organism evidence="2 3">
    <name type="scientific">Pseudoalteromonas rhizosphaerae</name>
    <dbReference type="NCBI Taxonomy" id="2518973"/>
    <lineage>
        <taxon>Bacteria</taxon>
        <taxon>Pseudomonadati</taxon>
        <taxon>Pseudomonadota</taxon>
        <taxon>Gammaproteobacteria</taxon>
        <taxon>Alteromonadales</taxon>
        <taxon>Pseudoalteromonadaceae</taxon>
        <taxon>Pseudoalteromonas</taxon>
    </lineage>
</organism>
<accession>A0ABW8L6Q2</accession>
<dbReference type="Proteomes" id="UP001620262">
    <property type="component" value="Unassembled WGS sequence"/>
</dbReference>
<dbReference type="RefSeq" id="WP_404676676.1">
    <property type="nucleotide sequence ID" value="NZ_JBJDOT010000070.1"/>
</dbReference>
<feature type="chain" id="PRO_5046167039" evidence="1">
    <location>
        <begin position="23"/>
        <end position="268"/>
    </location>
</feature>
<evidence type="ECO:0000313" key="3">
    <source>
        <dbReference type="Proteomes" id="UP001620262"/>
    </source>
</evidence>
<gene>
    <name evidence="2" type="ORF">ACI2JU_23580</name>
</gene>